<comment type="caution">
    <text evidence="2">The sequence shown here is derived from an EMBL/GenBank/DDBJ whole genome shotgun (WGS) entry which is preliminary data.</text>
</comment>
<evidence type="ECO:0000259" key="1">
    <source>
        <dbReference type="Pfam" id="PF00149"/>
    </source>
</evidence>
<protein>
    <submittedName>
        <fullName evidence="2">Metallophosphoesterase</fullName>
    </submittedName>
</protein>
<keyword evidence="3" id="KW-1185">Reference proteome</keyword>
<organism evidence="2 3">
    <name type="scientific">Cypionkella aquatica</name>
    <dbReference type="NCBI Taxonomy" id="1756042"/>
    <lineage>
        <taxon>Bacteria</taxon>
        <taxon>Pseudomonadati</taxon>
        <taxon>Pseudomonadota</taxon>
        <taxon>Alphaproteobacteria</taxon>
        <taxon>Rhodobacterales</taxon>
        <taxon>Paracoccaceae</taxon>
        <taxon>Cypionkella</taxon>
    </lineage>
</organism>
<dbReference type="InterPro" id="IPR004843">
    <property type="entry name" value="Calcineurin-like_PHP"/>
</dbReference>
<dbReference type="RefSeq" id="WP_284325306.1">
    <property type="nucleotide sequence ID" value="NZ_BSPP01000007.1"/>
</dbReference>
<dbReference type="Pfam" id="PF00149">
    <property type="entry name" value="Metallophos"/>
    <property type="match status" value="1"/>
</dbReference>
<accession>A0AA37X0Q4</accession>
<name>A0AA37X0Q4_9RHOB</name>
<dbReference type="EMBL" id="BSPP01000007">
    <property type="protein sequence ID" value="GLS87124.1"/>
    <property type="molecule type" value="Genomic_DNA"/>
</dbReference>
<dbReference type="Proteomes" id="UP001157355">
    <property type="component" value="Unassembled WGS sequence"/>
</dbReference>
<dbReference type="Gene3D" id="3.60.21.10">
    <property type="match status" value="2"/>
</dbReference>
<dbReference type="GO" id="GO:0016787">
    <property type="term" value="F:hydrolase activity"/>
    <property type="evidence" value="ECO:0007669"/>
    <property type="project" value="InterPro"/>
</dbReference>
<sequence length="527" mass="56411">MIRLAVIADPHFHNCNWVPKDSGLPGAIRSFADSIDSTRVFNESAAAFRAALDHAVAAGAKLAILVGDLTDDGQAPNIDAAVALLADYRRLHGLRVFATLGNHDCFAQSGRPQVKNFIAADGRCIAVDSATAPDAATLGTLPALQKMARLGYQPDPDDLHWETPFGQNPDWAARSYATFSPDGATQCPMIDASYLVEPVAGLWLLSIDANVCVPRDGATDFSDPAQFHDPSNGGWPSLLRHRAHLLGWMTDVAARAKAAGKQLIAFSHYPVLDPLAGASADEVALFGATGLARRAPGPAVAQAFAATGVAVHFSGHLHVNDTALYQTTQSRFLNIAVPSPVGFPPAMKLAEIDHGQISLRTVSLAQAAGHDAAFAAYRAEAQGTGLQARATDAKTYGAFMDHHLRAIAQGRYIAREWPKDMAAFLIGHQMSDLLALIGVALHAPDLPLPVFAEDWYRLRKGGALALPYIPAQRLTFYRALCAQLPKSDGTPLAAQFVALLRMMRAYLDRLPNGDFVIDMADLRITPL</sequence>
<dbReference type="InterPro" id="IPR029052">
    <property type="entry name" value="Metallo-depent_PP-like"/>
</dbReference>
<dbReference type="SUPFAM" id="SSF56300">
    <property type="entry name" value="Metallo-dependent phosphatases"/>
    <property type="match status" value="1"/>
</dbReference>
<proteinExistence type="predicted"/>
<feature type="domain" description="Calcineurin-like phosphoesterase" evidence="1">
    <location>
        <begin position="2"/>
        <end position="106"/>
    </location>
</feature>
<evidence type="ECO:0000313" key="2">
    <source>
        <dbReference type="EMBL" id="GLS87124.1"/>
    </source>
</evidence>
<gene>
    <name evidence="2" type="ORF">GCM10010873_20980</name>
</gene>
<reference evidence="2 3" key="1">
    <citation type="journal article" date="2014" name="Int. J. Syst. Evol. Microbiol.">
        <title>Complete genome sequence of Corynebacterium casei LMG S-19264T (=DSM 44701T), isolated from a smear-ripened cheese.</title>
        <authorList>
            <consortium name="US DOE Joint Genome Institute (JGI-PGF)"/>
            <person name="Walter F."/>
            <person name="Albersmeier A."/>
            <person name="Kalinowski J."/>
            <person name="Ruckert C."/>
        </authorList>
    </citation>
    <scope>NUCLEOTIDE SEQUENCE [LARGE SCALE GENOMIC DNA]</scope>
    <source>
        <strain evidence="2 3">NBRC 111766</strain>
    </source>
</reference>
<dbReference type="AlphaFoldDB" id="A0AA37X0Q4"/>
<evidence type="ECO:0000313" key="3">
    <source>
        <dbReference type="Proteomes" id="UP001157355"/>
    </source>
</evidence>